<sequence length="300" mass="34447">MTKLMKRLKTVLIIYLRVDYLDEEARLQFLKFIVAKKYPKTNNLKTAPIIELMASALNHHPKHQSQRQMIQILDNASMYAFKEKAYLMDDKHLEKALIEASGKTELNLYKLEMKINKGKVLKSESKTLLSFKEDSYTPWELRHIGFPMKEIKDSGFDLKAFLDSGFGGHDLNNKKIVALKEAGFTAAELKKAGFTLNEIMNADYKLKQIQEAGYDLKTLKDAGYDLTYLTKKGYDLKAIYNAGYKTEALQTSGYSIKDFKNNNYKTKDLKNAGYDFNRLGLTDYNYSFSYYGNPIESLSA</sequence>
<organism evidence="1 2">
    <name type="scientific">Ash yellows phytoplasma</name>
    <dbReference type="NCBI Taxonomy" id="35780"/>
    <lineage>
        <taxon>Bacteria</taxon>
        <taxon>Bacillati</taxon>
        <taxon>Mycoplasmatota</taxon>
        <taxon>Mollicutes</taxon>
        <taxon>Acholeplasmatales</taxon>
        <taxon>Acholeplasmataceae</taxon>
        <taxon>Candidatus Phytoplasma</taxon>
        <taxon>16SrVII (Ash yellows group)</taxon>
    </lineage>
</organism>
<accession>A0ABZ2U8B1</accession>
<reference evidence="1" key="1">
    <citation type="submission" date="2024-03" db="EMBL/GenBank/DDBJ databases">
        <title>The Complete Genome of 'Candidatus Phytoplasma fraxini' AshY1 from the Ash Yellows Group.</title>
        <authorList>
            <person name="Boehm J.W."/>
            <person name="Huettel B."/>
            <person name="Schneider B."/>
            <person name="Kube M."/>
        </authorList>
    </citation>
    <scope>NUCLEOTIDE SEQUENCE [LARGE SCALE GENOMIC DNA]</scope>
    <source>
        <strain evidence="1">AshY1</strain>
    </source>
</reference>
<name>A0ABZ2U8B1_ASHYP</name>
<evidence type="ECO:0000313" key="2">
    <source>
        <dbReference type="Proteomes" id="UP001484199"/>
    </source>
</evidence>
<gene>
    <name evidence="1" type="ORF">AshY1_04410</name>
</gene>
<proteinExistence type="predicted"/>
<dbReference type="Proteomes" id="UP001484199">
    <property type="component" value="Chromosome"/>
</dbReference>
<protein>
    <submittedName>
        <fullName evidence="1">Uncharacterized protein</fullName>
    </submittedName>
</protein>
<dbReference type="InterPro" id="IPR057481">
    <property type="entry name" value="Decapeptide"/>
</dbReference>
<evidence type="ECO:0000313" key="1">
    <source>
        <dbReference type="EMBL" id="WYY26549.1"/>
    </source>
</evidence>
<dbReference type="EMBL" id="CP146843">
    <property type="protein sequence ID" value="WYY26549.1"/>
    <property type="molecule type" value="Genomic_DNA"/>
</dbReference>
<dbReference type="Pfam" id="PF25296">
    <property type="entry name" value="Decapeptide"/>
    <property type="match status" value="1"/>
</dbReference>
<keyword evidence="2" id="KW-1185">Reference proteome</keyword>